<dbReference type="PANTHER" id="PTHR48098:SF1">
    <property type="entry name" value="DIACYLGLYCEROL ACYLTRANSFERASE_MYCOLYLTRANSFERASE AG85A"/>
    <property type="match status" value="1"/>
</dbReference>
<name>A0ABS7XZ29_9FLAO</name>
<protein>
    <submittedName>
        <fullName evidence="2">Esterase family protein</fullName>
    </submittedName>
</protein>
<gene>
    <name evidence="2" type="ORF">LBV24_00545</name>
</gene>
<dbReference type="SUPFAM" id="SSF53474">
    <property type="entry name" value="alpha/beta-Hydrolases"/>
    <property type="match status" value="1"/>
</dbReference>
<organism evidence="2 3">
    <name type="scientific">Winogradskyella vincentii</name>
    <dbReference type="NCBI Taxonomy" id="2877122"/>
    <lineage>
        <taxon>Bacteria</taxon>
        <taxon>Pseudomonadati</taxon>
        <taxon>Bacteroidota</taxon>
        <taxon>Flavobacteriia</taxon>
        <taxon>Flavobacteriales</taxon>
        <taxon>Flavobacteriaceae</taxon>
        <taxon>Winogradskyella</taxon>
    </lineage>
</organism>
<keyword evidence="3" id="KW-1185">Reference proteome</keyword>
<reference evidence="3" key="1">
    <citation type="submission" date="2023-07" db="EMBL/GenBank/DDBJ databases">
        <authorList>
            <person name="Yue Y."/>
        </authorList>
    </citation>
    <scope>NUCLEOTIDE SEQUENCE [LARGE SCALE GENOMIC DNA]</scope>
    <source>
        <strain evidence="3">2Y89</strain>
    </source>
</reference>
<evidence type="ECO:0000256" key="1">
    <source>
        <dbReference type="SAM" id="SignalP"/>
    </source>
</evidence>
<dbReference type="InterPro" id="IPR050583">
    <property type="entry name" value="Mycobacterial_A85_antigen"/>
</dbReference>
<dbReference type="Proteomes" id="UP001198402">
    <property type="component" value="Unassembled WGS sequence"/>
</dbReference>
<dbReference type="Pfam" id="PF00756">
    <property type="entry name" value="Esterase"/>
    <property type="match status" value="1"/>
</dbReference>
<dbReference type="PANTHER" id="PTHR48098">
    <property type="entry name" value="ENTEROCHELIN ESTERASE-RELATED"/>
    <property type="match status" value="1"/>
</dbReference>
<dbReference type="InterPro" id="IPR029058">
    <property type="entry name" value="AB_hydrolase_fold"/>
</dbReference>
<keyword evidence="1" id="KW-0732">Signal</keyword>
<dbReference type="Gene3D" id="3.40.50.1820">
    <property type="entry name" value="alpha/beta hydrolase"/>
    <property type="match status" value="1"/>
</dbReference>
<sequence>MKKTILLLLFSFILSATFAQSKLLVSLPMKSKLLNIDVKYSVYLPQGFEDTEKEYPVVYLLNGYTGDETDWVRIGHVKDIADELIRGNKIEPVVIVMPDGDDRLYMNKDDGTYPYEDMFIKELMPFVENKYRIKKQKQFRGISGLSMGGAGSLRLSLKYHELFGSCAAFSAGIGTEEEIINENQESFEGYFGRISPSLIGAKGKDRINATIKDYNLFDMIDTKDPRLLESVDIYFDCGDDDFLAVGNAMLHIELTKKRIPHEYRVRDGAHTWNFWVDSLPVGLVFISNSMRTSK</sequence>
<proteinExistence type="predicted"/>
<evidence type="ECO:0000313" key="3">
    <source>
        <dbReference type="Proteomes" id="UP001198402"/>
    </source>
</evidence>
<dbReference type="RefSeq" id="WP_224476657.1">
    <property type="nucleotide sequence ID" value="NZ_JAIUJS010000001.1"/>
</dbReference>
<comment type="caution">
    <text evidence="2">The sequence shown here is derived from an EMBL/GenBank/DDBJ whole genome shotgun (WGS) entry which is preliminary data.</text>
</comment>
<feature type="chain" id="PRO_5047291967" evidence="1">
    <location>
        <begin position="22"/>
        <end position="294"/>
    </location>
</feature>
<evidence type="ECO:0000313" key="2">
    <source>
        <dbReference type="EMBL" id="MCA0151682.1"/>
    </source>
</evidence>
<accession>A0ABS7XZ29</accession>
<dbReference type="EMBL" id="JAIUJS010000001">
    <property type="protein sequence ID" value="MCA0151682.1"/>
    <property type="molecule type" value="Genomic_DNA"/>
</dbReference>
<dbReference type="InterPro" id="IPR000801">
    <property type="entry name" value="Esterase-like"/>
</dbReference>
<feature type="signal peptide" evidence="1">
    <location>
        <begin position="1"/>
        <end position="21"/>
    </location>
</feature>